<comment type="subcellular location">
    <subcellularLocation>
        <location evidence="1">Membrane</location>
        <topology evidence="1">Peripheral membrane protein</topology>
    </subcellularLocation>
</comment>
<evidence type="ECO:0000256" key="4">
    <source>
        <dbReference type="ARBA" id="ARBA00022927"/>
    </source>
</evidence>
<keyword evidence="3" id="KW-0813">Transport</keyword>
<dbReference type="SUPFAM" id="SSF89009">
    <property type="entry name" value="GAT-like domain"/>
    <property type="match status" value="1"/>
</dbReference>
<evidence type="ECO:0000256" key="7">
    <source>
        <dbReference type="SAM" id="MobiDB-lite"/>
    </source>
</evidence>
<dbReference type="PANTHER" id="PTHR45898">
    <property type="entry name" value="TOM1-LIKE PROTEIN"/>
    <property type="match status" value="1"/>
</dbReference>
<dbReference type="Gene3D" id="1.25.40.90">
    <property type="match status" value="1"/>
</dbReference>
<comment type="similarity">
    <text evidence="2">Belongs to the TOM1 family.</text>
</comment>
<keyword evidence="4" id="KW-0653">Protein transport</keyword>
<gene>
    <name evidence="10" type="ORF">HYH03_013980</name>
</gene>
<feature type="region of interest" description="Disordered" evidence="7">
    <location>
        <begin position="650"/>
        <end position="673"/>
    </location>
</feature>
<dbReference type="InterPro" id="IPR002014">
    <property type="entry name" value="VHS_dom"/>
</dbReference>
<accession>A0A835XP05</accession>
<dbReference type="EMBL" id="JAEHOE010000097">
    <property type="protein sequence ID" value="KAG2487411.1"/>
    <property type="molecule type" value="Genomic_DNA"/>
</dbReference>
<comment type="caution">
    <text evidence="10">The sequence shown here is derived from an EMBL/GenBank/DDBJ whole genome shotgun (WGS) entry which is preliminary data.</text>
</comment>
<keyword evidence="5" id="KW-0472">Membrane</keyword>
<evidence type="ECO:0000256" key="1">
    <source>
        <dbReference type="ARBA" id="ARBA00004170"/>
    </source>
</evidence>
<dbReference type="InterPro" id="IPR004152">
    <property type="entry name" value="GAT_dom"/>
</dbReference>
<evidence type="ECO:0000256" key="2">
    <source>
        <dbReference type="ARBA" id="ARBA00007708"/>
    </source>
</evidence>
<dbReference type="InterPro" id="IPR038425">
    <property type="entry name" value="GAT_sf"/>
</dbReference>
<feature type="region of interest" description="Disordered" evidence="7">
    <location>
        <begin position="175"/>
        <end position="205"/>
    </location>
</feature>
<dbReference type="PANTHER" id="PTHR45898:SF4">
    <property type="entry name" value="TARGET OF MYB PROTEIN 1"/>
    <property type="match status" value="1"/>
</dbReference>
<evidence type="ECO:0000256" key="3">
    <source>
        <dbReference type="ARBA" id="ARBA00022448"/>
    </source>
</evidence>
<feature type="region of interest" description="Disordered" evidence="7">
    <location>
        <begin position="692"/>
        <end position="713"/>
    </location>
</feature>
<dbReference type="Gene3D" id="1.20.58.160">
    <property type="match status" value="1"/>
</dbReference>
<organism evidence="10 11">
    <name type="scientific">Edaphochlamys debaryana</name>
    <dbReference type="NCBI Taxonomy" id="47281"/>
    <lineage>
        <taxon>Eukaryota</taxon>
        <taxon>Viridiplantae</taxon>
        <taxon>Chlorophyta</taxon>
        <taxon>core chlorophytes</taxon>
        <taxon>Chlorophyceae</taxon>
        <taxon>CS clade</taxon>
        <taxon>Chlamydomonadales</taxon>
        <taxon>Chlamydomonadales incertae sedis</taxon>
        <taxon>Edaphochlamys</taxon>
    </lineage>
</organism>
<feature type="region of interest" description="Disordered" evidence="7">
    <location>
        <begin position="557"/>
        <end position="631"/>
    </location>
</feature>
<dbReference type="Pfam" id="PF00790">
    <property type="entry name" value="VHS"/>
    <property type="match status" value="1"/>
</dbReference>
<protein>
    <recommendedName>
        <fullName evidence="12">VHS domain-containing protein</fullName>
    </recommendedName>
</protein>
<dbReference type="CDD" id="cd03561">
    <property type="entry name" value="VHS"/>
    <property type="match status" value="1"/>
</dbReference>
<dbReference type="GO" id="GO:0016020">
    <property type="term" value="C:membrane"/>
    <property type="evidence" value="ECO:0007669"/>
    <property type="project" value="UniProtKB-SubCell"/>
</dbReference>
<feature type="coiled-coil region" evidence="6">
    <location>
        <begin position="213"/>
        <end position="257"/>
    </location>
</feature>
<evidence type="ECO:0000313" key="10">
    <source>
        <dbReference type="EMBL" id="KAG2487411.1"/>
    </source>
</evidence>
<evidence type="ECO:0000259" key="9">
    <source>
        <dbReference type="PROSITE" id="PS50909"/>
    </source>
</evidence>
<dbReference type="PROSITE" id="PS50909">
    <property type="entry name" value="GAT"/>
    <property type="match status" value="1"/>
</dbReference>
<dbReference type="InterPro" id="IPR008942">
    <property type="entry name" value="ENTH_VHS"/>
</dbReference>
<dbReference type="GO" id="GO:0005737">
    <property type="term" value="C:cytoplasm"/>
    <property type="evidence" value="ECO:0007669"/>
    <property type="project" value="UniProtKB-ARBA"/>
</dbReference>
<feature type="domain" description="GAT" evidence="9">
    <location>
        <begin position="348"/>
        <end position="437"/>
    </location>
</feature>
<feature type="compositionally biased region" description="Low complexity" evidence="7">
    <location>
        <begin position="184"/>
        <end position="204"/>
    </location>
</feature>
<evidence type="ECO:0000313" key="11">
    <source>
        <dbReference type="Proteomes" id="UP000612055"/>
    </source>
</evidence>
<keyword evidence="11" id="KW-1185">Reference proteome</keyword>
<dbReference type="AlphaFoldDB" id="A0A835XP05"/>
<sequence>MFAGLKEKFNQKLEEFKATPQELALDKHVGDLVDKATSEDLIAPDWALSFAVIDWVNADVRIHSGRALKAIRRSLLKPNSKVQLLSLTLLETCVKNCPEEFHTHLATSELWQDVVRLAGDTSITRVDAEVRDKMLGQIEDYAKALKPQQFMAAYESLLDRGTDFPVRGADDAVPILTPPDHRAPVAPAAAPAPGEPGAAPAADPLEGVDEQDRAAIQAALAELDAEAAAAAEAARVAAEADAEEARLRREQQAAEAEATAAVGLVAAAQLADAAAAAGHPAAPAVGSPVVAGVPAGAGAEHAVAQAAAPGTGSPAGAAPAAAAAVAAAEAERQQLAAVAAAEAAQARETPEERTKRHLETASNSCLLLSETLAGVSDAEPAAVREAYVVELAQECSRLRARLERDVGTVADEALLAAALSQHEELVRVLGRYEELLAAAVSLDPEQQVGAEDLAALSGPGAESRPSDVNLLPHHYGKSDGTRVVPPERDAAAVAAAAAREAKEAAAVAGQKVSAVAAALKTKVGGAFDRLMAAASGARGPAPPPGYAAAPSMDFGPNKAASATGGPGDAGTFTLLDEGDEEDSGGLVARRVAPSPGPEAAAAAAAPPPPLQPAGSSAAAPDLICLDDEPPAQAGAEVPTLAATATAAVAAGSTDAPAGVPVSSPLPSHGGASSDGLVEALDALVTAESIGAKGSAGAPEAQHLPAVAEEGQQE</sequence>
<dbReference type="OrthoDB" id="2018246at2759"/>
<dbReference type="InterPro" id="IPR044836">
    <property type="entry name" value="TOL_plant"/>
</dbReference>
<dbReference type="PROSITE" id="PS50179">
    <property type="entry name" value="VHS"/>
    <property type="match status" value="1"/>
</dbReference>
<proteinExistence type="inferred from homology"/>
<name>A0A835XP05_9CHLO</name>
<evidence type="ECO:0000256" key="5">
    <source>
        <dbReference type="ARBA" id="ARBA00023136"/>
    </source>
</evidence>
<dbReference type="SUPFAM" id="SSF48464">
    <property type="entry name" value="ENTH/VHS domain"/>
    <property type="match status" value="1"/>
</dbReference>
<evidence type="ECO:0000259" key="8">
    <source>
        <dbReference type="PROSITE" id="PS50179"/>
    </source>
</evidence>
<dbReference type="Proteomes" id="UP000612055">
    <property type="component" value="Unassembled WGS sequence"/>
</dbReference>
<evidence type="ECO:0008006" key="12">
    <source>
        <dbReference type="Google" id="ProtNLM"/>
    </source>
</evidence>
<dbReference type="GO" id="GO:0043130">
    <property type="term" value="F:ubiquitin binding"/>
    <property type="evidence" value="ECO:0007669"/>
    <property type="project" value="InterPro"/>
</dbReference>
<reference evidence="10" key="1">
    <citation type="journal article" date="2020" name="bioRxiv">
        <title>Comparative genomics of Chlamydomonas.</title>
        <authorList>
            <person name="Craig R.J."/>
            <person name="Hasan A.R."/>
            <person name="Ness R.W."/>
            <person name="Keightley P.D."/>
        </authorList>
    </citation>
    <scope>NUCLEOTIDE SEQUENCE</scope>
    <source>
        <strain evidence="10">CCAP 11/70</strain>
    </source>
</reference>
<feature type="domain" description="VHS" evidence="8">
    <location>
        <begin position="36"/>
        <end position="165"/>
    </location>
</feature>
<dbReference type="SMART" id="SM00288">
    <property type="entry name" value="VHS"/>
    <property type="match status" value="1"/>
</dbReference>
<dbReference type="GO" id="GO:0035091">
    <property type="term" value="F:phosphatidylinositol binding"/>
    <property type="evidence" value="ECO:0007669"/>
    <property type="project" value="InterPro"/>
</dbReference>
<dbReference type="GO" id="GO:0043328">
    <property type="term" value="P:protein transport to vacuole involved in ubiquitin-dependent protein catabolic process via the multivesicular body sorting pathway"/>
    <property type="evidence" value="ECO:0007669"/>
    <property type="project" value="InterPro"/>
</dbReference>
<evidence type="ECO:0000256" key="6">
    <source>
        <dbReference type="SAM" id="Coils"/>
    </source>
</evidence>
<keyword evidence="6" id="KW-0175">Coiled coil</keyword>